<evidence type="ECO:0000259" key="16">
    <source>
        <dbReference type="PROSITE" id="PS50885"/>
    </source>
</evidence>
<evidence type="ECO:0000313" key="17">
    <source>
        <dbReference type="EMBL" id="HGH60847.1"/>
    </source>
</evidence>
<dbReference type="InterPro" id="IPR005467">
    <property type="entry name" value="His_kinase_dom"/>
</dbReference>
<keyword evidence="12 13" id="KW-0472">Membrane</keyword>
<dbReference type="PROSITE" id="PS50885">
    <property type="entry name" value="HAMP"/>
    <property type="match status" value="1"/>
</dbReference>
<proteinExistence type="predicted"/>
<feature type="transmembrane region" description="Helical" evidence="13">
    <location>
        <begin position="201"/>
        <end position="226"/>
    </location>
</feature>
<dbReference type="InterPro" id="IPR003660">
    <property type="entry name" value="HAMP_dom"/>
</dbReference>
<dbReference type="CDD" id="cd00075">
    <property type="entry name" value="HATPase"/>
    <property type="match status" value="1"/>
</dbReference>
<dbReference type="SMART" id="SM00387">
    <property type="entry name" value="HATPase_c"/>
    <property type="match status" value="1"/>
</dbReference>
<evidence type="ECO:0000256" key="8">
    <source>
        <dbReference type="ARBA" id="ARBA00022777"/>
    </source>
</evidence>
<dbReference type="Pfam" id="PF00672">
    <property type="entry name" value="HAMP"/>
    <property type="match status" value="1"/>
</dbReference>
<evidence type="ECO:0000256" key="7">
    <source>
        <dbReference type="ARBA" id="ARBA00022741"/>
    </source>
</evidence>
<dbReference type="PROSITE" id="PS50109">
    <property type="entry name" value="HIS_KIN"/>
    <property type="match status" value="1"/>
</dbReference>
<evidence type="ECO:0000256" key="2">
    <source>
        <dbReference type="ARBA" id="ARBA00004141"/>
    </source>
</evidence>
<evidence type="ECO:0000256" key="9">
    <source>
        <dbReference type="ARBA" id="ARBA00022840"/>
    </source>
</evidence>
<comment type="caution">
    <text evidence="17">The sequence shown here is derived from an EMBL/GenBank/DDBJ whole genome shotgun (WGS) entry which is preliminary data.</text>
</comment>
<dbReference type="NCBIfam" id="TIGR00229">
    <property type="entry name" value="sensory_box"/>
    <property type="match status" value="1"/>
</dbReference>
<evidence type="ECO:0000256" key="11">
    <source>
        <dbReference type="ARBA" id="ARBA00023012"/>
    </source>
</evidence>
<dbReference type="CDD" id="cd00130">
    <property type="entry name" value="PAS"/>
    <property type="match status" value="1"/>
</dbReference>
<dbReference type="InterPro" id="IPR035965">
    <property type="entry name" value="PAS-like_dom_sf"/>
</dbReference>
<evidence type="ECO:0000256" key="13">
    <source>
        <dbReference type="SAM" id="Phobius"/>
    </source>
</evidence>
<dbReference type="SUPFAM" id="SSF158472">
    <property type="entry name" value="HAMP domain-like"/>
    <property type="match status" value="1"/>
</dbReference>
<dbReference type="PROSITE" id="PS50112">
    <property type="entry name" value="PAS"/>
    <property type="match status" value="1"/>
</dbReference>
<dbReference type="InterPro" id="IPR000014">
    <property type="entry name" value="PAS"/>
</dbReference>
<dbReference type="InterPro" id="IPR004358">
    <property type="entry name" value="Sig_transdc_His_kin-like_C"/>
</dbReference>
<feature type="transmembrane region" description="Helical" evidence="13">
    <location>
        <begin position="20"/>
        <end position="41"/>
    </location>
</feature>
<dbReference type="InterPro" id="IPR050351">
    <property type="entry name" value="BphY/WalK/GraS-like"/>
</dbReference>
<dbReference type="GO" id="GO:0006355">
    <property type="term" value="P:regulation of DNA-templated transcription"/>
    <property type="evidence" value="ECO:0007669"/>
    <property type="project" value="InterPro"/>
</dbReference>
<keyword evidence="5" id="KW-0808">Transferase</keyword>
<dbReference type="SMART" id="SM00304">
    <property type="entry name" value="HAMP"/>
    <property type="match status" value="1"/>
</dbReference>
<dbReference type="Gene3D" id="3.30.565.10">
    <property type="entry name" value="Histidine kinase-like ATPase, C-terminal domain"/>
    <property type="match status" value="1"/>
</dbReference>
<comment type="catalytic activity">
    <reaction evidence="1">
        <text>ATP + protein L-histidine = ADP + protein N-phospho-L-histidine.</text>
        <dbReference type="EC" id="2.7.13.3"/>
    </reaction>
</comment>
<dbReference type="SUPFAM" id="SSF55785">
    <property type="entry name" value="PYP-like sensor domain (PAS domain)"/>
    <property type="match status" value="2"/>
</dbReference>
<keyword evidence="9" id="KW-0067">ATP-binding</keyword>
<keyword evidence="10 13" id="KW-1133">Transmembrane helix</keyword>
<dbReference type="GO" id="GO:0000155">
    <property type="term" value="F:phosphorelay sensor kinase activity"/>
    <property type="evidence" value="ECO:0007669"/>
    <property type="project" value="InterPro"/>
</dbReference>
<evidence type="ECO:0000256" key="5">
    <source>
        <dbReference type="ARBA" id="ARBA00022679"/>
    </source>
</evidence>
<dbReference type="Pfam" id="PF08448">
    <property type="entry name" value="PAS_4"/>
    <property type="match status" value="1"/>
</dbReference>
<protein>
    <recommendedName>
        <fullName evidence="3">histidine kinase</fullName>
        <ecNumber evidence="3">2.7.13.3</ecNumber>
    </recommendedName>
</protein>
<dbReference type="InterPro" id="IPR003661">
    <property type="entry name" value="HisK_dim/P_dom"/>
</dbReference>
<evidence type="ECO:0000256" key="10">
    <source>
        <dbReference type="ARBA" id="ARBA00022989"/>
    </source>
</evidence>
<evidence type="ECO:0000256" key="1">
    <source>
        <dbReference type="ARBA" id="ARBA00000085"/>
    </source>
</evidence>
<evidence type="ECO:0000256" key="6">
    <source>
        <dbReference type="ARBA" id="ARBA00022692"/>
    </source>
</evidence>
<dbReference type="Gene3D" id="3.30.450.290">
    <property type="match status" value="1"/>
</dbReference>
<evidence type="ECO:0000259" key="14">
    <source>
        <dbReference type="PROSITE" id="PS50109"/>
    </source>
</evidence>
<sequence length="773" mass="86649">MSKMGRLKEVWTAQVRSLGFRISLSVCLILLASYVIFLYLLTGIQSNFAVTQLMNEADLFSKAVINATNHSMLRDDTLATSSIVTDVGKQEEIAYVRIFNHDGIIKFSNHVSEIGDKADMNSRVCAVCHAGGVVSPEITRTGRTVIDRFDSSRLLVMITPIYNKVSCSSAACHVHPASHRVLGIMEVAMSLDKTDRHLRDIVLKIILLGVGTFIAVFATIGLYIMLRVNRPLRRLRDGTKKIAQGDFTCKLPVESQDEIGECARAFNIMGDQIRRRTQELVKSRWEYKNLFEQVPCFICVINKDFEIVRQNSYMRNLFKGSIGMHCYEVFKKRSEKCEDCHADRCFIEKGACSSEECGITVSGEEANYISYMSPVLNDKNEVLYTMIIAVDIRERVKLEKELRVTKDFQTNLIDNSIHGIIAIDEKGAIAIYNQAAENLLGYPQSDVLGDKDLEKYFPRQFVEMILASHLGKELETTRLVAQEASIKSKSGEDIPVRFSGAILYDQGKTVGAVGFYQDLRTFKKLEREKKESDRLAVIGQTVAGLAHGIKNILQGLEGGVFVVQTAIEDSDKALLERGWDMVQNNIRRISDLVKDLLSYSKERVPQYEEVDPNKLVEEVCALFEPMAAKKSIVIERQLDKEIDESCKLLLDQRGIHTCLSNLVSNAIDACESDAKDVQHRVIVKTELDSECWITFQVSDNGGGMSEDTKRKIFSSFYSTKGSRGTGLGLLVTSKIVLEHGGELFFESQEGEGTTFTMRLPAHGQVQPQNKLTP</sequence>
<dbReference type="SUPFAM" id="SSF55874">
    <property type="entry name" value="ATPase domain of HSP90 chaperone/DNA topoisomerase II/histidine kinase"/>
    <property type="match status" value="1"/>
</dbReference>
<gene>
    <name evidence="17" type="ORF">ENV54_06060</name>
</gene>
<feature type="domain" description="Histidine kinase" evidence="14">
    <location>
        <begin position="544"/>
        <end position="763"/>
    </location>
</feature>
<feature type="domain" description="HAMP" evidence="16">
    <location>
        <begin position="226"/>
        <end position="278"/>
    </location>
</feature>
<name>A0A7C4ARX1_9BACT</name>
<dbReference type="SMART" id="SM00091">
    <property type="entry name" value="PAS"/>
    <property type="match status" value="1"/>
</dbReference>
<dbReference type="AlphaFoldDB" id="A0A7C4ARX1"/>
<keyword evidence="11" id="KW-0902">Two-component regulatory system</keyword>
<evidence type="ECO:0000256" key="12">
    <source>
        <dbReference type="ARBA" id="ARBA00023136"/>
    </source>
</evidence>
<dbReference type="CDD" id="cd06225">
    <property type="entry name" value="HAMP"/>
    <property type="match status" value="1"/>
</dbReference>
<dbReference type="Pfam" id="PF00989">
    <property type="entry name" value="PAS"/>
    <property type="match status" value="1"/>
</dbReference>
<organism evidence="17">
    <name type="scientific">Desulfomonile tiedjei</name>
    <dbReference type="NCBI Taxonomy" id="2358"/>
    <lineage>
        <taxon>Bacteria</taxon>
        <taxon>Pseudomonadati</taxon>
        <taxon>Thermodesulfobacteriota</taxon>
        <taxon>Desulfomonilia</taxon>
        <taxon>Desulfomonilales</taxon>
        <taxon>Desulfomonilaceae</taxon>
        <taxon>Desulfomonile</taxon>
    </lineage>
</organism>
<dbReference type="InterPro" id="IPR003594">
    <property type="entry name" value="HATPase_dom"/>
</dbReference>
<dbReference type="GO" id="GO:0016020">
    <property type="term" value="C:membrane"/>
    <property type="evidence" value="ECO:0007669"/>
    <property type="project" value="UniProtKB-SubCell"/>
</dbReference>
<dbReference type="EMBL" id="DTGT01000185">
    <property type="protein sequence ID" value="HGH60847.1"/>
    <property type="molecule type" value="Genomic_DNA"/>
</dbReference>
<dbReference type="PANTHER" id="PTHR42878">
    <property type="entry name" value="TWO-COMPONENT HISTIDINE KINASE"/>
    <property type="match status" value="1"/>
</dbReference>
<keyword evidence="7" id="KW-0547">Nucleotide-binding</keyword>
<dbReference type="GO" id="GO:0007234">
    <property type="term" value="P:osmosensory signaling via phosphorelay pathway"/>
    <property type="evidence" value="ECO:0007669"/>
    <property type="project" value="TreeGrafter"/>
</dbReference>
<dbReference type="InterPro" id="IPR036890">
    <property type="entry name" value="HATPase_C_sf"/>
</dbReference>
<comment type="subcellular location">
    <subcellularLocation>
        <location evidence="2">Membrane</location>
        <topology evidence="2">Multi-pass membrane protein</topology>
    </subcellularLocation>
</comment>
<dbReference type="CDD" id="cd00082">
    <property type="entry name" value="HisKA"/>
    <property type="match status" value="1"/>
</dbReference>
<keyword evidence="8" id="KW-0418">Kinase</keyword>
<dbReference type="Gene3D" id="3.30.450.20">
    <property type="entry name" value="PAS domain"/>
    <property type="match status" value="2"/>
</dbReference>
<dbReference type="EC" id="2.7.13.3" evidence="3"/>
<keyword evidence="4" id="KW-0597">Phosphoprotein</keyword>
<dbReference type="InterPro" id="IPR013767">
    <property type="entry name" value="PAS_fold"/>
</dbReference>
<evidence type="ECO:0000256" key="3">
    <source>
        <dbReference type="ARBA" id="ARBA00012438"/>
    </source>
</evidence>
<dbReference type="PANTHER" id="PTHR42878:SF7">
    <property type="entry name" value="SENSOR HISTIDINE KINASE GLRK"/>
    <property type="match status" value="1"/>
</dbReference>
<feature type="domain" description="PAS" evidence="15">
    <location>
        <begin position="405"/>
        <end position="477"/>
    </location>
</feature>
<dbReference type="InterPro" id="IPR036097">
    <property type="entry name" value="HisK_dim/P_sf"/>
</dbReference>
<dbReference type="GO" id="GO:0030295">
    <property type="term" value="F:protein kinase activator activity"/>
    <property type="evidence" value="ECO:0007669"/>
    <property type="project" value="TreeGrafter"/>
</dbReference>
<keyword evidence="6 13" id="KW-0812">Transmembrane</keyword>
<dbReference type="InterPro" id="IPR013656">
    <property type="entry name" value="PAS_4"/>
</dbReference>
<evidence type="ECO:0000256" key="4">
    <source>
        <dbReference type="ARBA" id="ARBA00022553"/>
    </source>
</evidence>
<dbReference type="GO" id="GO:0000156">
    <property type="term" value="F:phosphorelay response regulator activity"/>
    <property type="evidence" value="ECO:0007669"/>
    <property type="project" value="TreeGrafter"/>
</dbReference>
<dbReference type="Gene3D" id="1.10.287.130">
    <property type="match status" value="1"/>
</dbReference>
<reference evidence="17" key="1">
    <citation type="journal article" date="2020" name="mSystems">
        <title>Genome- and Community-Level Interaction Insights into Carbon Utilization and Element Cycling Functions of Hydrothermarchaeota in Hydrothermal Sediment.</title>
        <authorList>
            <person name="Zhou Z."/>
            <person name="Liu Y."/>
            <person name="Xu W."/>
            <person name="Pan J."/>
            <person name="Luo Z.H."/>
            <person name="Li M."/>
        </authorList>
    </citation>
    <scope>NUCLEOTIDE SEQUENCE [LARGE SCALE GENOMIC DNA]</scope>
    <source>
        <strain evidence="17">SpSt-769</strain>
    </source>
</reference>
<accession>A0A7C4ARX1</accession>
<dbReference type="SUPFAM" id="SSF47384">
    <property type="entry name" value="Homodimeric domain of signal transducing histidine kinase"/>
    <property type="match status" value="1"/>
</dbReference>
<dbReference type="Gene3D" id="6.10.340.10">
    <property type="match status" value="1"/>
</dbReference>
<dbReference type="Pfam" id="PF02518">
    <property type="entry name" value="HATPase_c"/>
    <property type="match status" value="1"/>
</dbReference>
<dbReference type="PRINTS" id="PR00344">
    <property type="entry name" value="BCTRLSENSOR"/>
</dbReference>
<evidence type="ECO:0000259" key="15">
    <source>
        <dbReference type="PROSITE" id="PS50112"/>
    </source>
</evidence>